<proteinExistence type="predicted"/>
<reference evidence="1 3" key="2">
    <citation type="journal article" date="2014" name="BMC Genomics">
        <title>An improved genome release (version Mt4.0) for the model legume Medicago truncatula.</title>
        <authorList>
            <person name="Tang H."/>
            <person name="Krishnakumar V."/>
            <person name="Bidwell S."/>
            <person name="Rosen B."/>
            <person name="Chan A."/>
            <person name="Zhou S."/>
            <person name="Gentzbittel L."/>
            <person name="Childs K.L."/>
            <person name="Yandell M."/>
            <person name="Gundlach H."/>
            <person name="Mayer K.F."/>
            <person name="Schwartz D.C."/>
            <person name="Town C.D."/>
        </authorList>
    </citation>
    <scope>GENOME REANNOTATION</scope>
    <source>
        <strain evidence="2 3">cv. Jemalong A17</strain>
    </source>
</reference>
<keyword evidence="3" id="KW-1185">Reference proteome</keyword>
<dbReference type="PaxDb" id="3880-AET04895"/>
<dbReference type="EnsemblPlants" id="AET04895">
    <property type="protein sequence ID" value="AET04895"/>
    <property type="gene ID" value="MTR_8g095350"/>
</dbReference>
<protein>
    <submittedName>
        <fullName evidence="1 2">Uncharacterized protein</fullName>
    </submittedName>
</protein>
<reference evidence="1 3" key="1">
    <citation type="journal article" date="2011" name="Nature">
        <title>The Medicago genome provides insight into the evolution of rhizobial symbioses.</title>
        <authorList>
            <person name="Young N.D."/>
            <person name="Debelle F."/>
            <person name="Oldroyd G.E."/>
            <person name="Geurts R."/>
            <person name="Cannon S.B."/>
            <person name="Udvardi M.K."/>
            <person name="Benedito V.A."/>
            <person name="Mayer K.F."/>
            <person name="Gouzy J."/>
            <person name="Schoof H."/>
            <person name="Van de Peer Y."/>
            <person name="Proost S."/>
            <person name="Cook D.R."/>
            <person name="Meyers B.C."/>
            <person name="Spannagl M."/>
            <person name="Cheung F."/>
            <person name="De Mita S."/>
            <person name="Krishnakumar V."/>
            <person name="Gundlach H."/>
            <person name="Zhou S."/>
            <person name="Mudge J."/>
            <person name="Bharti A.K."/>
            <person name="Murray J.D."/>
            <person name="Naoumkina M.A."/>
            <person name="Rosen B."/>
            <person name="Silverstein K.A."/>
            <person name="Tang H."/>
            <person name="Rombauts S."/>
            <person name="Zhao P.X."/>
            <person name="Zhou P."/>
            <person name="Barbe V."/>
            <person name="Bardou P."/>
            <person name="Bechner M."/>
            <person name="Bellec A."/>
            <person name="Berger A."/>
            <person name="Berges H."/>
            <person name="Bidwell S."/>
            <person name="Bisseling T."/>
            <person name="Choisne N."/>
            <person name="Couloux A."/>
            <person name="Denny R."/>
            <person name="Deshpande S."/>
            <person name="Dai X."/>
            <person name="Doyle J.J."/>
            <person name="Dudez A.M."/>
            <person name="Farmer A.D."/>
            <person name="Fouteau S."/>
            <person name="Franken C."/>
            <person name="Gibelin C."/>
            <person name="Gish J."/>
            <person name="Goldstein S."/>
            <person name="Gonzalez A.J."/>
            <person name="Green P.J."/>
            <person name="Hallab A."/>
            <person name="Hartog M."/>
            <person name="Hua A."/>
            <person name="Humphray S.J."/>
            <person name="Jeong D.H."/>
            <person name="Jing Y."/>
            <person name="Jocker A."/>
            <person name="Kenton S.M."/>
            <person name="Kim D.J."/>
            <person name="Klee K."/>
            <person name="Lai H."/>
            <person name="Lang C."/>
            <person name="Lin S."/>
            <person name="Macmil S.L."/>
            <person name="Magdelenat G."/>
            <person name="Matthews L."/>
            <person name="McCorrison J."/>
            <person name="Monaghan E.L."/>
            <person name="Mun J.H."/>
            <person name="Najar F.Z."/>
            <person name="Nicholson C."/>
            <person name="Noirot C."/>
            <person name="O'Bleness M."/>
            <person name="Paule C.R."/>
            <person name="Poulain J."/>
            <person name="Prion F."/>
            <person name="Qin B."/>
            <person name="Qu C."/>
            <person name="Retzel E.F."/>
            <person name="Riddle C."/>
            <person name="Sallet E."/>
            <person name="Samain S."/>
            <person name="Samson N."/>
            <person name="Sanders I."/>
            <person name="Saurat O."/>
            <person name="Scarpelli C."/>
            <person name="Schiex T."/>
            <person name="Segurens B."/>
            <person name="Severin A.J."/>
            <person name="Sherrier D.J."/>
            <person name="Shi R."/>
            <person name="Sims S."/>
            <person name="Singer S.R."/>
            <person name="Sinharoy S."/>
            <person name="Sterck L."/>
            <person name="Viollet A."/>
            <person name="Wang B.B."/>
            <person name="Wang K."/>
            <person name="Wang M."/>
            <person name="Wang X."/>
            <person name="Warfsmann J."/>
            <person name="Weissenbach J."/>
            <person name="White D.D."/>
            <person name="White J.D."/>
            <person name="Wiley G.B."/>
            <person name="Wincker P."/>
            <person name="Xing Y."/>
            <person name="Yang L."/>
            <person name="Yao Z."/>
            <person name="Ying F."/>
            <person name="Zhai J."/>
            <person name="Zhou L."/>
            <person name="Zuber A."/>
            <person name="Denarie J."/>
            <person name="Dixon R.A."/>
            <person name="May G.D."/>
            <person name="Schwartz D.C."/>
            <person name="Rogers J."/>
            <person name="Quetier F."/>
            <person name="Town C.D."/>
            <person name="Roe B.A."/>
        </authorList>
    </citation>
    <scope>NUCLEOTIDE SEQUENCE [LARGE SCALE GENOMIC DNA]</scope>
    <source>
        <strain evidence="1">A17</strain>
        <strain evidence="2 3">cv. Jemalong A17</strain>
    </source>
</reference>
<evidence type="ECO:0000313" key="3">
    <source>
        <dbReference type="Proteomes" id="UP000002051"/>
    </source>
</evidence>
<evidence type="ECO:0000313" key="2">
    <source>
        <dbReference type="EnsemblPlants" id="AET04895"/>
    </source>
</evidence>
<gene>
    <name evidence="1" type="ordered locus">MTR_8g095350</name>
</gene>
<organism evidence="1 3">
    <name type="scientific">Medicago truncatula</name>
    <name type="common">Barrel medic</name>
    <name type="synonym">Medicago tribuloides</name>
    <dbReference type="NCBI Taxonomy" id="3880"/>
    <lineage>
        <taxon>Eukaryota</taxon>
        <taxon>Viridiplantae</taxon>
        <taxon>Streptophyta</taxon>
        <taxon>Embryophyta</taxon>
        <taxon>Tracheophyta</taxon>
        <taxon>Spermatophyta</taxon>
        <taxon>Magnoliopsida</taxon>
        <taxon>eudicotyledons</taxon>
        <taxon>Gunneridae</taxon>
        <taxon>Pentapetalae</taxon>
        <taxon>rosids</taxon>
        <taxon>fabids</taxon>
        <taxon>Fabales</taxon>
        <taxon>Fabaceae</taxon>
        <taxon>Papilionoideae</taxon>
        <taxon>50 kb inversion clade</taxon>
        <taxon>NPAAA clade</taxon>
        <taxon>Hologalegina</taxon>
        <taxon>IRL clade</taxon>
        <taxon>Trifolieae</taxon>
        <taxon>Medicago</taxon>
    </lineage>
</organism>
<reference evidence="2" key="3">
    <citation type="submission" date="2015-04" db="UniProtKB">
        <authorList>
            <consortium name="EnsemblPlants"/>
        </authorList>
    </citation>
    <scope>IDENTIFICATION</scope>
    <source>
        <strain evidence="2">cv. Jemalong A17</strain>
    </source>
</reference>
<dbReference type="AlphaFoldDB" id="G7LGG7"/>
<dbReference type="HOGENOM" id="CLU_2797852_0_0_1"/>
<name>G7LGG7_MEDTR</name>
<evidence type="ECO:0000313" key="1">
    <source>
        <dbReference type="EMBL" id="AET04895.1"/>
    </source>
</evidence>
<dbReference type="EMBL" id="CM001224">
    <property type="protein sequence ID" value="AET04895.1"/>
    <property type="molecule type" value="Genomic_DNA"/>
</dbReference>
<dbReference type="Proteomes" id="UP000002051">
    <property type="component" value="Chromosome 8"/>
</dbReference>
<sequence length="68" mass="7827">MEKSGSRMMGFPDLVLGDRKSNSNTHPFSNLQLTLELGEKKLNSKLPCFENEFQGLLMDFWMKKLNTC</sequence>
<accession>G7LGG7</accession>